<reference evidence="6" key="1">
    <citation type="submission" date="2025-08" db="UniProtKB">
        <authorList>
            <consortium name="Ensembl"/>
        </authorList>
    </citation>
    <scope>IDENTIFICATION</scope>
</reference>
<evidence type="ECO:0000256" key="1">
    <source>
        <dbReference type="ARBA" id="ARBA00022729"/>
    </source>
</evidence>
<dbReference type="SMART" id="SM00409">
    <property type="entry name" value="IG"/>
    <property type="match status" value="1"/>
</dbReference>
<dbReference type="AlphaFoldDB" id="A0A674J7A4"/>
<evidence type="ECO:0000313" key="6">
    <source>
        <dbReference type="Ensembl" id="ENSTMTP00000016453.1"/>
    </source>
</evidence>
<evidence type="ECO:0000259" key="5">
    <source>
        <dbReference type="PROSITE" id="PS50835"/>
    </source>
</evidence>
<keyword evidence="3" id="KW-0393">Immunoglobulin domain</keyword>
<accession>A0A674J7A4</accession>
<dbReference type="PANTHER" id="PTHR11738">
    <property type="entry name" value="MHC CLASS I NK CELL RECEPTOR"/>
    <property type="match status" value="1"/>
</dbReference>
<dbReference type="Gene3D" id="2.60.40.10">
    <property type="entry name" value="Immunoglobulins"/>
    <property type="match status" value="1"/>
</dbReference>
<evidence type="ECO:0000256" key="4">
    <source>
        <dbReference type="SAM" id="MobiDB-lite"/>
    </source>
</evidence>
<keyword evidence="7" id="KW-1185">Reference proteome</keyword>
<keyword evidence="1" id="KW-0732">Signal</keyword>
<dbReference type="PANTHER" id="PTHR11738:SF186">
    <property type="entry name" value="OSTEOCLAST-ASSOCIATED IMMUNOGLOBULIN-LIKE RECEPTOR"/>
    <property type="match status" value="1"/>
</dbReference>
<dbReference type="GeneTree" id="ENSGT01150000286974"/>
<name>A0A674J7A4_9SAUR</name>
<organism evidence="6 7">
    <name type="scientific">Terrapene triunguis</name>
    <name type="common">Three-toed box turtle</name>
    <dbReference type="NCBI Taxonomy" id="2587831"/>
    <lineage>
        <taxon>Eukaryota</taxon>
        <taxon>Metazoa</taxon>
        <taxon>Chordata</taxon>
        <taxon>Craniata</taxon>
        <taxon>Vertebrata</taxon>
        <taxon>Euteleostomi</taxon>
        <taxon>Archelosauria</taxon>
        <taxon>Testudinata</taxon>
        <taxon>Testudines</taxon>
        <taxon>Cryptodira</taxon>
        <taxon>Durocryptodira</taxon>
        <taxon>Testudinoidea</taxon>
        <taxon>Emydidae</taxon>
        <taxon>Terrapene</taxon>
    </lineage>
</organism>
<dbReference type="Pfam" id="PF13895">
    <property type="entry name" value="Ig_2"/>
    <property type="match status" value="1"/>
</dbReference>
<reference evidence="6" key="2">
    <citation type="submission" date="2025-09" db="UniProtKB">
        <authorList>
            <consortium name="Ensembl"/>
        </authorList>
    </citation>
    <scope>IDENTIFICATION</scope>
</reference>
<feature type="domain" description="Ig-like" evidence="5">
    <location>
        <begin position="63"/>
        <end position="132"/>
    </location>
</feature>
<proteinExistence type="predicted"/>
<dbReference type="InterPro" id="IPR003599">
    <property type="entry name" value="Ig_sub"/>
</dbReference>
<dbReference type="GO" id="GO:0002764">
    <property type="term" value="P:immune response-regulating signaling pathway"/>
    <property type="evidence" value="ECO:0007669"/>
    <property type="project" value="TreeGrafter"/>
</dbReference>
<dbReference type="FunFam" id="2.60.40.10:FF:000049">
    <property type="entry name" value="Leukocyte immunoglobulin-like receptor subfamily B member 1"/>
    <property type="match status" value="1"/>
</dbReference>
<evidence type="ECO:0000256" key="2">
    <source>
        <dbReference type="ARBA" id="ARBA00023157"/>
    </source>
</evidence>
<dbReference type="InterPro" id="IPR013783">
    <property type="entry name" value="Ig-like_fold"/>
</dbReference>
<evidence type="ECO:0000313" key="7">
    <source>
        <dbReference type="Proteomes" id="UP000472274"/>
    </source>
</evidence>
<protein>
    <recommendedName>
        <fullName evidence="5">Ig-like domain-containing protein</fullName>
    </recommendedName>
</protein>
<sequence length="232" mass="25473">MSRFYRDSPDIWGFFLYRLLLPPTPVPIFHTCCLITLGPHQCSDCARVCLTACPLLTAELSYPKPSISRSSSGEVAPGRAVTIRCWGSYQNVRFLLYKDGNPNALQDVEPAGDLAEFLIRSVSWRDAGSYRCYYHKSNRFIWSHPSDPVELVVAGEGPGSVSPLPAPHPARSSGMLVLFPQGETTRLSRERHRLPPAQAARGQVPRLGARNQHQPPQKQVCAAQGAAPGGEP</sequence>
<dbReference type="InterPro" id="IPR036179">
    <property type="entry name" value="Ig-like_dom_sf"/>
</dbReference>
<dbReference type="InParanoid" id="A0A674J7A4"/>
<dbReference type="InterPro" id="IPR007110">
    <property type="entry name" value="Ig-like_dom"/>
</dbReference>
<dbReference type="InterPro" id="IPR050412">
    <property type="entry name" value="Ig-like_Receptors_ImmuneReg"/>
</dbReference>
<feature type="region of interest" description="Disordered" evidence="4">
    <location>
        <begin position="184"/>
        <end position="232"/>
    </location>
</feature>
<dbReference type="Ensembl" id="ENSTMTT00000017041.1">
    <property type="protein sequence ID" value="ENSTMTP00000016453.1"/>
    <property type="gene ID" value="ENSTMTG00000012043.1"/>
</dbReference>
<dbReference type="SUPFAM" id="SSF48726">
    <property type="entry name" value="Immunoglobulin"/>
    <property type="match status" value="1"/>
</dbReference>
<dbReference type="Proteomes" id="UP000472274">
    <property type="component" value="Unplaced"/>
</dbReference>
<keyword evidence="2" id="KW-1015">Disulfide bond</keyword>
<evidence type="ECO:0000256" key="3">
    <source>
        <dbReference type="ARBA" id="ARBA00023319"/>
    </source>
</evidence>
<dbReference type="PROSITE" id="PS50835">
    <property type="entry name" value="IG_LIKE"/>
    <property type="match status" value="1"/>
</dbReference>